<evidence type="ECO:0008006" key="3">
    <source>
        <dbReference type="Google" id="ProtNLM"/>
    </source>
</evidence>
<evidence type="ECO:0000313" key="2">
    <source>
        <dbReference type="Proteomes" id="UP000289738"/>
    </source>
</evidence>
<name>A0A445D879_ARAHY</name>
<keyword evidence="2" id="KW-1185">Reference proteome</keyword>
<comment type="caution">
    <text evidence="1">The sequence shown here is derived from an EMBL/GenBank/DDBJ whole genome shotgun (WGS) entry which is preliminary data.</text>
</comment>
<proteinExistence type="predicted"/>
<gene>
    <name evidence="1" type="ORF">Ahy_A05g025358</name>
</gene>
<evidence type="ECO:0000313" key="1">
    <source>
        <dbReference type="EMBL" id="RYR59465.1"/>
    </source>
</evidence>
<dbReference type="AlphaFoldDB" id="A0A445D879"/>
<dbReference type="EMBL" id="SDMP01000005">
    <property type="protein sequence ID" value="RYR59465.1"/>
    <property type="molecule type" value="Genomic_DNA"/>
</dbReference>
<sequence length="81" mass="9458">MNDSTSTQLNESNLDYSSESYQADEFIMHSRCVVDKQFVRNVGMTFKTPEEARKFYKNYSKLASFSTKIRNTTRKGDKIKN</sequence>
<reference evidence="1 2" key="1">
    <citation type="submission" date="2019-01" db="EMBL/GenBank/DDBJ databases">
        <title>Sequencing of cultivated peanut Arachis hypogaea provides insights into genome evolution and oil improvement.</title>
        <authorList>
            <person name="Chen X."/>
        </authorList>
    </citation>
    <scope>NUCLEOTIDE SEQUENCE [LARGE SCALE GENOMIC DNA]</scope>
    <source>
        <strain evidence="2">cv. Fuhuasheng</strain>
        <tissue evidence="1">Leaves</tissue>
    </source>
</reference>
<dbReference type="Proteomes" id="UP000289738">
    <property type="component" value="Chromosome A05"/>
</dbReference>
<organism evidence="1 2">
    <name type="scientific">Arachis hypogaea</name>
    <name type="common">Peanut</name>
    <dbReference type="NCBI Taxonomy" id="3818"/>
    <lineage>
        <taxon>Eukaryota</taxon>
        <taxon>Viridiplantae</taxon>
        <taxon>Streptophyta</taxon>
        <taxon>Embryophyta</taxon>
        <taxon>Tracheophyta</taxon>
        <taxon>Spermatophyta</taxon>
        <taxon>Magnoliopsida</taxon>
        <taxon>eudicotyledons</taxon>
        <taxon>Gunneridae</taxon>
        <taxon>Pentapetalae</taxon>
        <taxon>rosids</taxon>
        <taxon>fabids</taxon>
        <taxon>Fabales</taxon>
        <taxon>Fabaceae</taxon>
        <taxon>Papilionoideae</taxon>
        <taxon>50 kb inversion clade</taxon>
        <taxon>dalbergioids sensu lato</taxon>
        <taxon>Dalbergieae</taxon>
        <taxon>Pterocarpus clade</taxon>
        <taxon>Arachis</taxon>
    </lineage>
</organism>
<protein>
    <recommendedName>
        <fullName evidence="3">FAR1 domain-containing protein</fullName>
    </recommendedName>
</protein>
<accession>A0A445D879</accession>